<organism evidence="1 2">
    <name type="scientific">Cirrhinus mrigala</name>
    <name type="common">Mrigala</name>
    <dbReference type="NCBI Taxonomy" id="683832"/>
    <lineage>
        <taxon>Eukaryota</taxon>
        <taxon>Metazoa</taxon>
        <taxon>Chordata</taxon>
        <taxon>Craniata</taxon>
        <taxon>Vertebrata</taxon>
        <taxon>Euteleostomi</taxon>
        <taxon>Actinopterygii</taxon>
        <taxon>Neopterygii</taxon>
        <taxon>Teleostei</taxon>
        <taxon>Ostariophysi</taxon>
        <taxon>Cypriniformes</taxon>
        <taxon>Cyprinidae</taxon>
        <taxon>Labeoninae</taxon>
        <taxon>Labeonini</taxon>
        <taxon>Cirrhinus</taxon>
    </lineage>
</organism>
<dbReference type="Proteomes" id="UP001529510">
    <property type="component" value="Unassembled WGS sequence"/>
</dbReference>
<keyword evidence="2" id="KW-1185">Reference proteome</keyword>
<comment type="caution">
    <text evidence="1">The sequence shown here is derived from an EMBL/GenBank/DDBJ whole genome shotgun (WGS) entry which is preliminary data.</text>
</comment>
<evidence type="ECO:0000313" key="1">
    <source>
        <dbReference type="EMBL" id="KAL0204270.1"/>
    </source>
</evidence>
<dbReference type="AlphaFoldDB" id="A0ABD0S0E0"/>
<proteinExistence type="predicted"/>
<dbReference type="EMBL" id="JAMKFB020000001">
    <property type="protein sequence ID" value="KAL0204270.1"/>
    <property type="molecule type" value="Genomic_DNA"/>
</dbReference>
<evidence type="ECO:0000313" key="2">
    <source>
        <dbReference type="Proteomes" id="UP001529510"/>
    </source>
</evidence>
<gene>
    <name evidence="1" type="ORF">M9458_002288</name>
</gene>
<name>A0ABD0S0E0_CIRMR</name>
<feature type="non-terminal residue" evidence="1">
    <location>
        <position position="50"/>
    </location>
</feature>
<accession>A0ABD0S0E0</accession>
<protein>
    <submittedName>
        <fullName evidence="1">Uncharacterized protein</fullName>
    </submittedName>
</protein>
<sequence length="50" mass="5653">CVLALITSSAHCRIWISSTKLFASSTRIVRWSWVIWRSPVLKETATCLSS</sequence>
<reference evidence="1 2" key="1">
    <citation type="submission" date="2024-05" db="EMBL/GenBank/DDBJ databases">
        <title>Genome sequencing and assembly of Indian major carp, Cirrhinus mrigala (Hamilton, 1822).</title>
        <authorList>
            <person name="Mohindra V."/>
            <person name="Chowdhury L.M."/>
            <person name="Lal K."/>
            <person name="Jena J.K."/>
        </authorList>
    </citation>
    <scope>NUCLEOTIDE SEQUENCE [LARGE SCALE GENOMIC DNA]</scope>
    <source>
        <strain evidence="1">CM1030</strain>
        <tissue evidence="1">Blood</tissue>
    </source>
</reference>
<feature type="non-terminal residue" evidence="1">
    <location>
        <position position="1"/>
    </location>
</feature>